<dbReference type="GO" id="GO:0005886">
    <property type="term" value="C:plasma membrane"/>
    <property type="evidence" value="ECO:0007669"/>
    <property type="project" value="TreeGrafter"/>
</dbReference>
<dbReference type="RefSeq" id="WP_104477285.1">
    <property type="nucleotide sequence ID" value="NZ_CP154825.1"/>
</dbReference>
<keyword evidence="3" id="KW-1185">Reference proteome</keyword>
<dbReference type="NCBIfam" id="TIGR03083">
    <property type="entry name" value="maleylpyruvate isomerase family mycothiol-dependent enzyme"/>
    <property type="match status" value="1"/>
</dbReference>
<gene>
    <name evidence="2" type="ORF">CLV40_102289</name>
</gene>
<evidence type="ECO:0000313" key="2">
    <source>
        <dbReference type="EMBL" id="PPK70376.1"/>
    </source>
</evidence>
<dbReference type="InterPro" id="IPR017517">
    <property type="entry name" value="Maleyloyr_isom"/>
</dbReference>
<evidence type="ECO:0000259" key="1">
    <source>
        <dbReference type="Pfam" id="PF11716"/>
    </source>
</evidence>
<dbReference type="InterPro" id="IPR024344">
    <property type="entry name" value="MDMPI_metal-binding"/>
</dbReference>
<feature type="domain" description="Mycothiol-dependent maleylpyruvate isomerase metal-binding" evidence="1">
    <location>
        <begin position="11"/>
        <end position="140"/>
    </location>
</feature>
<dbReference type="Gene3D" id="1.20.120.450">
    <property type="entry name" value="dinb family like domain"/>
    <property type="match status" value="1"/>
</dbReference>
<dbReference type="PANTHER" id="PTHR40758:SF1">
    <property type="entry name" value="CONSERVED PROTEIN"/>
    <property type="match status" value="1"/>
</dbReference>
<dbReference type="Proteomes" id="UP000239203">
    <property type="component" value="Unassembled WGS sequence"/>
</dbReference>
<dbReference type="GO" id="GO:0046872">
    <property type="term" value="F:metal ion binding"/>
    <property type="evidence" value="ECO:0007669"/>
    <property type="project" value="InterPro"/>
</dbReference>
<dbReference type="AlphaFoldDB" id="A0A2S6GYY4"/>
<accession>A0A2S6GYY4</accession>
<protein>
    <submittedName>
        <fullName evidence="2">Uncharacterized protein (TIGR03083 family)</fullName>
    </submittedName>
</protein>
<dbReference type="EMBL" id="PTIX01000002">
    <property type="protein sequence ID" value="PPK70376.1"/>
    <property type="molecule type" value="Genomic_DNA"/>
</dbReference>
<organism evidence="2 3">
    <name type="scientific">Actinokineospora auranticolor</name>
    <dbReference type="NCBI Taxonomy" id="155976"/>
    <lineage>
        <taxon>Bacteria</taxon>
        <taxon>Bacillati</taxon>
        <taxon>Actinomycetota</taxon>
        <taxon>Actinomycetes</taxon>
        <taxon>Pseudonocardiales</taxon>
        <taxon>Pseudonocardiaceae</taxon>
        <taxon>Actinokineospora</taxon>
    </lineage>
</organism>
<dbReference type="InterPro" id="IPR034660">
    <property type="entry name" value="DinB/YfiT-like"/>
</dbReference>
<comment type="caution">
    <text evidence="2">The sequence shown here is derived from an EMBL/GenBank/DDBJ whole genome shotgun (WGS) entry which is preliminary data.</text>
</comment>
<dbReference type="Pfam" id="PF11716">
    <property type="entry name" value="MDMPI_N"/>
    <property type="match status" value="1"/>
</dbReference>
<proteinExistence type="predicted"/>
<dbReference type="SUPFAM" id="SSF109854">
    <property type="entry name" value="DinB/YfiT-like putative metalloenzymes"/>
    <property type="match status" value="1"/>
</dbReference>
<reference evidence="2 3" key="1">
    <citation type="submission" date="2018-02" db="EMBL/GenBank/DDBJ databases">
        <title>Genomic Encyclopedia of Archaeal and Bacterial Type Strains, Phase II (KMG-II): from individual species to whole genera.</title>
        <authorList>
            <person name="Goeker M."/>
        </authorList>
    </citation>
    <scope>NUCLEOTIDE SEQUENCE [LARGE SCALE GENOMIC DNA]</scope>
    <source>
        <strain evidence="2 3">YU 961-1</strain>
    </source>
</reference>
<name>A0A2S6GYY4_9PSEU</name>
<dbReference type="OrthoDB" id="3671213at2"/>
<sequence>MSLSHDTYANEILAQTKALTATIADADLTTPVPSCPGWTLNHLLRHIGHGHRWAAEIIDTRATTPPPDTALRDLTHHTNETPDSLTPWLQEGATLLSTALTTTPTAQIWTPLVPISSPADALFFYARRFTHETLIHRADATLALGKHFTAAPEVTQDALEEWLVLTTLPQLFTIHPERKALLAPNRTLHLQTPTTTYEINFTGPTLTHTTNPTTSTPTATITAPALDLLLHLYQRSTTTSVTQSGDQTFLTTWKTHSTFG</sequence>
<dbReference type="PANTHER" id="PTHR40758">
    <property type="entry name" value="CONSERVED PROTEIN"/>
    <property type="match status" value="1"/>
</dbReference>
<evidence type="ECO:0000313" key="3">
    <source>
        <dbReference type="Proteomes" id="UP000239203"/>
    </source>
</evidence>